<protein>
    <recommendedName>
        <fullName evidence="8">Riboflavin transporter</fullName>
    </recommendedName>
</protein>
<dbReference type="Gene3D" id="1.10.1760.20">
    <property type="match status" value="1"/>
</dbReference>
<comment type="subcellular location">
    <subcellularLocation>
        <location evidence="1">Cell membrane</location>
        <topology evidence="1">Multi-pass membrane protein</topology>
    </subcellularLocation>
</comment>
<evidence type="ECO:0000256" key="7">
    <source>
        <dbReference type="ARBA" id="ARBA00023136"/>
    </source>
</evidence>
<evidence type="ECO:0000256" key="4">
    <source>
        <dbReference type="ARBA" id="ARBA00022475"/>
    </source>
</evidence>
<keyword evidence="5 9" id="KW-0812">Transmembrane</keyword>
<proteinExistence type="inferred from homology"/>
<evidence type="ECO:0000256" key="5">
    <source>
        <dbReference type="ARBA" id="ARBA00022692"/>
    </source>
</evidence>
<dbReference type="InterPro" id="IPR025720">
    <property type="entry name" value="RibU"/>
</dbReference>
<sequence>MEQVLRKSKGQVFTTNEMVKISILGVLSYLIMFVEFPLPLFPPFLKMDFSDLPAIIGGFALGPVAGITIELIKNLLHFVTKTTTGGIGEIGNFAVGGAFVVMSSYIYKKSHTKKGAVLALFSAILSMTLVGAIMNAVVLLPFYAQFMGGMEGLIAMGQGINSHVNGVWSFAFLIMSPFNVIKGIILSSITLFMYKKVSPLIKR</sequence>
<evidence type="ECO:0000256" key="9">
    <source>
        <dbReference type="SAM" id="Phobius"/>
    </source>
</evidence>
<dbReference type="EMBL" id="JBHSHL010000033">
    <property type="protein sequence ID" value="MFC4805149.1"/>
    <property type="molecule type" value="Genomic_DNA"/>
</dbReference>
<evidence type="ECO:0000256" key="8">
    <source>
        <dbReference type="PIRNR" id="PIRNR037778"/>
    </source>
</evidence>
<keyword evidence="3 8" id="KW-0813">Transport</keyword>
<keyword evidence="4 8" id="KW-1003">Cell membrane</keyword>
<feature type="transmembrane region" description="Helical" evidence="9">
    <location>
        <begin position="117"/>
        <end position="146"/>
    </location>
</feature>
<evidence type="ECO:0000256" key="6">
    <source>
        <dbReference type="ARBA" id="ARBA00022989"/>
    </source>
</evidence>
<dbReference type="Proteomes" id="UP001595916">
    <property type="component" value="Unassembled WGS sequence"/>
</dbReference>
<dbReference type="PANTHER" id="PTHR38438:SF1">
    <property type="entry name" value="RIBOFLAVIN TRANSPORTER RIBU"/>
    <property type="match status" value="1"/>
</dbReference>
<evidence type="ECO:0000256" key="2">
    <source>
        <dbReference type="ARBA" id="ARBA00005540"/>
    </source>
</evidence>
<keyword evidence="6 9" id="KW-1133">Transmembrane helix</keyword>
<comment type="function">
    <text evidence="8">Probably a riboflavin-binding protein that interacts with the energy-coupling factor (ECF) ABC-transporter complex.</text>
</comment>
<dbReference type="Pfam" id="PF12822">
    <property type="entry name" value="ECF_trnsprt"/>
    <property type="match status" value="1"/>
</dbReference>
<comment type="caution">
    <text evidence="10">The sequence shown here is derived from an EMBL/GenBank/DDBJ whole genome shotgun (WGS) entry which is preliminary data.</text>
</comment>
<name>A0ABV9QMM7_9FIRM</name>
<accession>A0ABV9QMM7</accession>
<evidence type="ECO:0000313" key="10">
    <source>
        <dbReference type="EMBL" id="MFC4805149.1"/>
    </source>
</evidence>
<comment type="similarity">
    <text evidence="2 8">Belongs to the prokaryotic riboflavin transporter (P-RFT) (TC 2.A.87) family.</text>
</comment>
<evidence type="ECO:0000256" key="3">
    <source>
        <dbReference type="ARBA" id="ARBA00022448"/>
    </source>
</evidence>
<reference evidence="11" key="1">
    <citation type="journal article" date="2019" name="Int. J. Syst. Evol. Microbiol.">
        <title>The Global Catalogue of Microorganisms (GCM) 10K type strain sequencing project: providing services to taxonomists for standard genome sequencing and annotation.</title>
        <authorList>
            <consortium name="The Broad Institute Genomics Platform"/>
            <consortium name="The Broad Institute Genome Sequencing Center for Infectious Disease"/>
            <person name="Wu L."/>
            <person name="Ma J."/>
        </authorList>
    </citation>
    <scope>NUCLEOTIDE SEQUENCE [LARGE SCALE GENOMIC DNA]</scope>
    <source>
        <strain evidence="11">CCUG 46385</strain>
    </source>
</reference>
<feature type="transmembrane region" description="Helical" evidence="9">
    <location>
        <begin position="21"/>
        <end position="40"/>
    </location>
</feature>
<dbReference type="InterPro" id="IPR024529">
    <property type="entry name" value="ECF_trnsprt_substrate-spec"/>
</dbReference>
<dbReference type="PANTHER" id="PTHR38438">
    <property type="entry name" value="RIBOFLAVIN TRANSPORTER RIBU"/>
    <property type="match status" value="1"/>
</dbReference>
<feature type="transmembrane region" description="Helical" evidence="9">
    <location>
        <begin position="52"/>
        <end position="72"/>
    </location>
</feature>
<evidence type="ECO:0000256" key="1">
    <source>
        <dbReference type="ARBA" id="ARBA00004651"/>
    </source>
</evidence>
<gene>
    <name evidence="10" type="ORF">ACFO4R_08635</name>
</gene>
<keyword evidence="11" id="KW-1185">Reference proteome</keyword>
<dbReference type="PIRSF" id="PIRSF037778">
    <property type="entry name" value="UCP037778_transp_RibU"/>
    <property type="match status" value="1"/>
</dbReference>
<organism evidence="10 11">
    <name type="scientific">Filifactor villosus</name>
    <dbReference type="NCBI Taxonomy" id="29374"/>
    <lineage>
        <taxon>Bacteria</taxon>
        <taxon>Bacillati</taxon>
        <taxon>Bacillota</taxon>
        <taxon>Clostridia</taxon>
        <taxon>Peptostreptococcales</taxon>
        <taxon>Filifactoraceae</taxon>
        <taxon>Filifactor</taxon>
    </lineage>
</organism>
<feature type="transmembrane region" description="Helical" evidence="9">
    <location>
        <begin position="166"/>
        <end position="194"/>
    </location>
</feature>
<keyword evidence="7 8" id="KW-0472">Membrane</keyword>
<dbReference type="RefSeq" id="WP_379788689.1">
    <property type="nucleotide sequence ID" value="NZ_JBHSHL010000033.1"/>
</dbReference>
<evidence type="ECO:0000313" key="11">
    <source>
        <dbReference type="Proteomes" id="UP001595916"/>
    </source>
</evidence>